<dbReference type="PANTHER" id="PTHR32552:SF81">
    <property type="entry name" value="TONB-DEPENDENT OUTER MEMBRANE RECEPTOR"/>
    <property type="match status" value="1"/>
</dbReference>
<dbReference type="Proteomes" id="UP000528457">
    <property type="component" value="Unassembled WGS sequence"/>
</dbReference>
<proteinExistence type="inferred from homology"/>
<keyword evidence="8 12" id="KW-0798">TonB box</keyword>
<name>A0A7X0JST8_9GAMM</name>
<keyword evidence="16" id="KW-0675">Receptor</keyword>
<dbReference type="GO" id="GO:0009279">
    <property type="term" value="C:cell outer membrane"/>
    <property type="evidence" value="ECO:0007669"/>
    <property type="project" value="UniProtKB-SubCell"/>
</dbReference>
<evidence type="ECO:0000256" key="12">
    <source>
        <dbReference type="RuleBase" id="RU003357"/>
    </source>
</evidence>
<evidence type="ECO:0000256" key="9">
    <source>
        <dbReference type="ARBA" id="ARBA00023136"/>
    </source>
</evidence>
<keyword evidence="6" id="KW-0408">Iron</keyword>
<reference evidence="16 17" key="1">
    <citation type="submission" date="2020-08" db="EMBL/GenBank/DDBJ databases">
        <title>Genomic Encyclopedia of Type Strains, Phase IV (KMG-IV): sequencing the most valuable type-strain genomes for metagenomic binning, comparative biology and taxonomic classification.</title>
        <authorList>
            <person name="Goeker M."/>
        </authorList>
    </citation>
    <scope>NUCLEOTIDE SEQUENCE [LARGE SCALE GENOMIC DNA]</scope>
    <source>
        <strain evidence="16 17">DSM 22368</strain>
    </source>
</reference>
<keyword evidence="5 11" id="KW-0812">Transmembrane</keyword>
<evidence type="ECO:0000256" key="8">
    <source>
        <dbReference type="ARBA" id="ARBA00023077"/>
    </source>
</evidence>
<evidence type="ECO:0000313" key="17">
    <source>
        <dbReference type="Proteomes" id="UP000528457"/>
    </source>
</evidence>
<evidence type="ECO:0000256" key="10">
    <source>
        <dbReference type="ARBA" id="ARBA00023237"/>
    </source>
</evidence>
<organism evidence="16 17">
    <name type="scientific">Pseudoteredinibacter isoporae</name>
    <dbReference type="NCBI Taxonomy" id="570281"/>
    <lineage>
        <taxon>Bacteria</taxon>
        <taxon>Pseudomonadati</taxon>
        <taxon>Pseudomonadota</taxon>
        <taxon>Gammaproteobacteria</taxon>
        <taxon>Cellvibrionales</taxon>
        <taxon>Cellvibrionaceae</taxon>
        <taxon>Pseudoteredinibacter</taxon>
    </lineage>
</organism>
<feature type="signal peptide" evidence="13">
    <location>
        <begin position="1"/>
        <end position="23"/>
    </location>
</feature>
<evidence type="ECO:0000256" key="4">
    <source>
        <dbReference type="ARBA" id="ARBA00022496"/>
    </source>
</evidence>
<keyword evidence="10 11" id="KW-0998">Cell outer membrane</keyword>
<evidence type="ECO:0000256" key="7">
    <source>
        <dbReference type="ARBA" id="ARBA00023065"/>
    </source>
</evidence>
<evidence type="ECO:0000259" key="14">
    <source>
        <dbReference type="Pfam" id="PF00593"/>
    </source>
</evidence>
<sequence length="821" mass="90268">MSEIRSFPVKPLLGAILVGSTLAADWAAAQIEEVMVTAQRRTESAQDVPVSLTAYSAEDLKIVNVTRSSQLAAQTPNMVAVDGNFGLSAPIISMRGVSNVDFSAISNTPIAVYSDGVILNNIQTHGFAMFDLERVEILRGPQGTLFGRNSTTGAMQVFSARPTEEFSAGVEVTLGRFDRSRQEAFVSGKLTDSTRARLAYVSNRSDGYVKDQLGRDAQNEDVQAARFSLDWDASEDVKVEWRLAHQQIDNKPVVFHNQLATNVFDPTSPGGAASDFRRVTLSPDYVRKEKGETIMSSLTVDWDLGDMNLVSVTGIVDHDFQYQNDEDASTQALGHSQAFTGQRQLTQEFRLQGQTDRLDWVAGVFFMDEDVESQTSYDINGILAALPHGFVPGSDGTIGGFDAALGLGGAWIGSAQLAGFEATDSITVAQAYNVLQAVGRIPQGNVSTRANKHKQNLESMAVFSHMKYRISDYWGATLGLRWSRDEKDLNGQYLGCYVGQNPNLGHGRFDQLQGIGVNLNAPGGFDLASLVMDPEICGVNNGQPESFGADASWDSLSGKLSFEYTPDEESLYYFGVSRGFKGGSFNGTYYNRLVEVDPEKLTSFELGTKHYLLDRRMTLNAALFQYDYTDFQAVIAVTLPSQLQGTTVVNELVNVPDSTIRGAELEMAYNPITNLVLTLGASWLDSKVDKQPTVSAGTIPNIRGNEFRYAPEFTFNGVLSYTIEMDDWGYLTPQLDWSYTDAYFTDIGNNPLGKTDDNWMTNARLNWSSSDERLNATLFVENLTDEVYNSSNTREFTASFGTTFSTYSKPRTVGLTLSYRI</sequence>
<keyword evidence="3 11" id="KW-1134">Transmembrane beta strand</keyword>
<feature type="domain" description="TonB-dependent receptor plug" evidence="15">
    <location>
        <begin position="45"/>
        <end position="153"/>
    </location>
</feature>
<evidence type="ECO:0000313" key="16">
    <source>
        <dbReference type="EMBL" id="MBB6520736.1"/>
    </source>
</evidence>
<keyword evidence="4" id="KW-0410">Iron transport</keyword>
<dbReference type="AlphaFoldDB" id="A0A7X0JST8"/>
<dbReference type="SUPFAM" id="SSF56935">
    <property type="entry name" value="Porins"/>
    <property type="match status" value="1"/>
</dbReference>
<gene>
    <name evidence="16" type="ORF">HNR48_001014</name>
</gene>
<evidence type="ECO:0000256" key="11">
    <source>
        <dbReference type="PROSITE-ProRule" id="PRU01360"/>
    </source>
</evidence>
<keyword evidence="13" id="KW-0732">Signal</keyword>
<dbReference type="EMBL" id="JACHHT010000001">
    <property type="protein sequence ID" value="MBB6520736.1"/>
    <property type="molecule type" value="Genomic_DNA"/>
</dbReference>
<comment type="caution">
    <text evidence="16">The sequence shown here is derived from an EMBL/GenBank/DDBJ whole genome shotgun (WGS) entry which is preliminary data.</text>
</comment>
<evidence type="ECO:0000256" key="1">
    <source>
        <dbReference type="ARBA" id="ARBA00004571"/>
    </source>
</evidence>
<comment type="subcellular location">
    <subcellularLocation>
        <location evidence="1 11">Cell outer membrane</location>
        <topology evidence="1 11">Multi-pass membrane protein</topology>
    </subcellularLocation>
</comment>
<dbReference type="InterPro" id="IPR036942">
    <property type="entry name" value="Beta-barrel_TonB_sf"/>
</dbReference>
<keyword evidence="2 11" id="KW-0813">Transport</keyword>
<dbReference type="Pfam" id="PF00593">
    <property type="entry name" value="TonB_dep_Rec_b-barrel"/>
    <property type="match status" value="1"/>
</dbReference>
<evidence type="ECO:0000256" key="5">
    <source>
        <dbReference type="ARBA" id="ARBA00022692"/>
    </source>
</evidence>
<keyword evidence="7" id="KW-0406">Ion transport</keyword>
<dbReference type="Pfam" id="PF07715">
    <property type="entry name" value="Plug"/>
    <property type="match status" value="1"/>
</dbReference>
<accession>A0A7X0JST8</accession>
<dbReference type="InterPro" id="IPR039426">
    <property type="entry name" value="TonB-dep_rcpt-like"/>
</dbReference>
<dbReference type="InterPro" id="IPR000531">
    <property type="entry name" value="Beta-barrel_TonB"/>
</dbReference>
<dbReference type="InterPro" id="IPR012910">
    <property type="entry name" value="Plug_dom"/>
</dbReference>
<dbReference type="PROSITE" id="PS52016">
    <property type="entry name" value="TONB_DEPENDENT_REC_3"/>
    <property type="match status" value="1"/>
</dbReference>
<evidence type="ECO:0000256" key="13">
    <source>
        <dbReference type="SAM" id="SignalP"/>
    </source>
</evidence>
<keyword evidence="9 11" id="KW-0472">Membrane</keyword>
<dbReference type="PANTHER" id="PTHR32552">
    <property type="entry name" value="FERRICHROME IRON RECEPTOR-RELATED"/>
    <property type="match status" value="1"/>
</dbReference>
<feature type="domain" description="TonB-dependent receptor-like beta-barrel" evidence="14">
    <location>
        <begin position="314"/>
        <end position="783"/>
    </location>
</feature>
<keyword evidence="17" id="KW-1185">Reference proteome</keyword>
<dbReference type="GO" id="GO:0006826">
    <property type="term" value="P:iron ion transport"/>
    <property type="evidence" value="ECO:0007669"/>
    <property type="project" value="UniProtKB-KW"/>
</dbReference>
<dbReference type="RefSeq" id="WP_166850369.1">
    <property type="nucleotide sequence ID" value="NZ_JAAONY010000001.1"/>
</dbReference>
<feature type="chain" id="PRO_5030725594" evidence="13">
    <location>
        <begin position="24"/>
        <end position="821"/>
    </location>
</feature>
<evidence type="ECO:0000259" key="15">
    <source>
        <dbReference type="Pfam" id="PF07715"/>
    </source>
</evidence>
<dbReference type="InParanoid" id="A0A7X0JST8"/>
<comment type="similarity">
    <text evidence="11 12">Belongs to the TonB-dependent receptor family.</text>
</comment>
<evidence type="ECO:0000256" key="2">
    <source>
        <dbReference type="ARBA" id="ARBA00022448"/>
    </source>
</evidence>
<protein>
    <submittedName>
        <fullName evidence="16">Iron complex outermembrane receptor protein</fullName>
    </submittedName>
</protein>
<evidence type="ECO:0000256" key="6">
    <source>
        <dbReference type="ARBA" id="ARBA00023004"/>
    </source>
</evidence>
<dbReference type="Gene3D" id="2.40.170.20">
    <property type="entry name" value="TonB-dependent receptor, beta-barrel domain"/>
    <property type="match status" value="2"/>
</dbReference>
<evidence type="ECO:0000256" key="3">
    <source>
        <dbReference type="ARBA" id="ARBA00022452"/>
    </source>
</evidence>